<organism evidence="2 3">
    <name type="scientific">Chilo suppressalis</name>
    <name type="common">Asiatic rice borer moth</name>
    <dbReference type="NCBI Taxonomy" id="168631"/>
    <lineage>
        <taxon>Eukaryota</taxon>
        <taxon>Metazoa</taxon>
        <taxon>Ecdysozoa</taxon>
        <taxon>Arthropoda</taxon>
        <taxon>Hexapoda</taxon>
        <taxon>Insecta</taxon>
        <taxon>Pterygota</taxon>
        <taxon>Neoptera</taxon>
        <taxon>Endopterygota</taxon>
        <taxon>Lepidoptera</taxon>
        <taxon>Glossata</taxon>
        <taxon>Ditrysia</taxon>
        <taxon>Pyraloidea</taxon>
        <taxon>Crambidae</taxon>
        <taxon>Crambinae</taxon>
        <taxon>Chilo</taxon>
    </lineage>
</organism>
<dbReference type="Gene3D" id="3.90.640.10">
    <property type="entry name" value="Actin, Chain A, domain 4"/>
    <property type="match status" value="1"/>
</dbReference>
<proteinExistence type="inferred from homology"/>
<gene>
    <name evidence="2" type="ORF">CHILSU_LOCUS2755</name>
</gene>
<dbReference type="PANTHER" id="PTHR11937">
    <property type="entry name" value="ACTIN"/>
    <property type="match status" value="1"/>
</dbReference>
<sequence>MSSLDDSLRIVIDAGSHSTKSGFAYESAPRSLICTAVGRCRHAGIHDGMPQICCGNEALKQRGLLDLVMPVRDGLICDWDQMEKLWHHIYYKELKVPPEESSLMHTMHALMPKKDKEDMAEMMFETFTVKALYMVRTPVAVLYASGRTTGVVWENGSACSCVTPIFEGFHLGHAASCSPVTGDYLTDLLGRMMEKIGYSFKTPTYRTILESIKAKMCYVAQDYTSELELNASTAGTRGEYELPDGEKVLLGDERFQCPECIFRPSLEGINCPGLVELICSSISRCDVDCRPMLYDNIVPSGGSSMFQGLVSRLSNDMKKRLPGVKVQVDDLPSRQFAQWGGASVLASMDDMNGFWMTRKDYQDLGPDAVNYKFF</sequence>
<dbReference type="SMART" id="SM00268">
    <property type="entry name" value="ACTIN"/>
    <property type="match status" value="1"/>
</dbReference>
<dbReference type="SUPFAM" id="SSF53067">
    <property type="entry name" value="Actin-like ATPase domain"/>
    <property type="match status" value="2"/>
</dbReference>
<keyword evidence="3" id="KW-1185">Reference proteome</keyword>
<dbReference type="Pfam" id="PF00022">
    <property type="entry name" value="Actin"/>
    <property type="match status" value="1"/>
</dbReference>
<name>A0ABN8AUB8_CHISP</name>
<reference evidence="2" key="1">
    <citation type="submission" date="2021-12" db="EMBL/GenBank/DDBJ databases">
        <authorList>
            <person name="King R."/>
        </authorList>
    </citation>
    <scope>NUCLEOTIDE SEQUENCE</scope>
</reference>
<evidence type="ECO:0000313" key="2">
    <source>
        <dbReference type="EMBL" id="CAH0399603.1"/>
    </source>
</evidence>
<comment type="similarity">
    <text evidence="1">Belongs to the actin family.</text>
</comment>
<dbReference type="Proteomes" id="UP001153292">
    <property type="component" value="Chromosome 14"/>
</dbReference>
<dbReference type="InterPro" id="IPR004000">
    <property type="entry name" value="Actin"/>
</dbReference>
<dbReference type="InterPro" id="IPR043129">
    <property type="entry name" value="ATPase_NBD"/>
</dbReference>
<accession>A0ABN8AUB8</accession>
<dbReference type="EMBL" id="OU963907">
    <property type="protein sequence ID" value="CAH0399603.1"/>
    <property type="molecule type" value="Genomic_DNA"/>
</dbReference>
<evidence type="ECO:0000313" key="3">
    <source>
        <dbReference type="Proteomes" id="UP001153292"/>
    </source>
</evidence>
<dbReference type="Gene3D" id="3.30.420.40">
    <property type="match status" value="2"/>
</dbReference>
<evidence type="ECO:0000256" key="1">
    <source>
        <dbReference type="RuleBase" id="RU000487"/>
    </source>
</evidence>
<protein>
    <recommendedName>
        <fullName evidence="4">Actin</fullName>
    </recommendedName>
</protein>
<evidence type="ECO:0008006" key="4">
    <source>
        <dbReference type="Google" id="ProtNLM"/>
    </source>
</evidence>
<dbReference type="PRINTS" id="PR00190">
    <property type="entry name" value="ACTIN"/>
</dbReference>